<evidence type="ECO:0000256" key="1">
    <source>
        <dbReference type="ARBA" id="ARBA00022705"/>
    </source>
</evidence>
<dbReference type="GO" id="GO:0006302">
    <property type="term" value="P:double-strand break repair"/>
    <property type="evidence" value="ECO:0007669"/>
    <property type="project" value="TreeGrafter"/>
</dbReference>
<dbReference type="InterPro" id="IPR036397">
    <property type="entry name" value="RNaseH_sf"/>
</dbReference>
<dbReference type="Gene3D" id="1.10.150.20">
    <property type="entry name" value="5' to 3' exonuclease, C-terminal subdomain"/>
    <property type="match status" value="1"/>
</dbReference>
<dbReference type="SUPFAM" id="SSF56672">
    <property type="entry name" value="DNA/RNA polymerases"/>
    <property type="match status" value="1"/>
</dbReference>
<feature type="region of interest" description="Disordered" evidence="2">
    <location>
        <begin position="26"/>
        <end position="70"/>
    </location>
</feature>
<dbReference type="Proteomes" id="UP001165085">
    <property type="component" value="Unassembled WGS sequence"/>
</dbReference>
<dbReference type="InterPro" id="IPR002562">
    <property type="entry name" value="3'-5'_exonuclease_dom"/>
</dbReference>
<dbReference type="GO" id="GO:0006261">
    <property type="term" value="P:DNA-templated DNA replication"/>
    <property type="evidence" value="ECO:0007669"/>
    <property type="project" value="InterPro"/>
</dbReference>
<dbReference type="PANTHER" id="PTHR10133:SF27">
    <property type="entry name" value="DNA POLYMERASE NU"/>
    <property type="match status" value="1"/>
</dbReference>
<proteinExistence type="predicted"/>
<feature type="domain" description="SAP" evidence="3">
    <location>
        <begin position="467"/>
        <end position="501"/>
    </location>
</feature>
<dbReference type="Pfam" id="PF00476">
    <property type="entry name" value="DNA_pol_A"/>
    <property type="match status" value="2"/>
</dbReference>
<evidence type="ECO:0000256" key="2">
    <source>
        <dbReference type="SAM" id="MobiDB-lite"/>
    </source>
</evidence>
<dbReference type="Pfam" id="PF02037">
    <property type="entry name" value="SAP"/>
    <property type="match status" value="2"/>
</dbReference>
<dbReference type="AlphaFoldDB" id="A0A9W7AJD7"/>
<dbReference type="PROSITE" id="PS50800">
    <property type="entry name" value="SAP"/>
    <property type="match status" value="2"/>
</dbReference>
<dbReference type="Gene3D" id="3.30.420.10">
    <property type="entry name" value="Ribonuclease H-like superfamily/Ribonuclease H"/>
    <property type="match status" value="1"/>
</dbReference>
<dbReference type="CDD" id="cd08640">
    <property type="entry name" value="DNA_pol_A_plastid_like"/>
    <property type="match status" value="1"/>
</dbReference>
<dbReference type="SMART" id="SM00482">
    <property type="entry name" value="POLAc"/>
    <property type="match status" value="1"/>
</dbReference>
<evidence type="ECO:0000259" key="3">
    <source>
        <dbReference type="PROSITE" id="PS50800"/>
    </source>
</evidence>
<accession>A0A9W7AJD7</accession>
<dbReference type="SMART" id="SM00513">
    <property type="entry name" value="SAP"/>
    <property type="match status" value="2"/>
</dbReference>
<keyword evidence="1" id="KW-0235">DNA replication</keyword>
<dbReference type="SUPFAM" id="SSF68906">
    <property type="entry name" value="SAP domain"/>
    <property type="match status" value="2"/>
</dbReference>
<reference evidence="5" key="1">
    <citation type="journal article" date="2023" name="Commun. Biol.">
        <title>Genome analysis of Parmales, the sister group of diatoms, reveals the evolutionary specialization of diatoms from phago-mixotrophs to photoautotrophs.</title>
        <authorList>
            <person name="Ban H."/>
            <person name="Sato S."/>
            <person name="Yoshikawa S."/>
            <person name="Yamada K."/>
            <person name="Nakamura Y."/>
            <person name="Ichinomiya M."/>
            <person name="Sato N."/>
            <person name="Blanc-Mathieu R."/>
            <person name="Endo H."/>
            <person name="Kuwata A."/>
            <person name="Ogata H."/>
        </authorList>
    </citation>
    <scope>NUCLEOTIDE SEQUENCE [LARGE SCALE GENOMIC DNA]</scope>
    <source>
        <strain evidence="5">NIES 3701</strain>
    </source>
</reference>
<sequence length="990" mass="109982">MLRNVQRLGVARRGWNKRELRLFSTEELPSTSTSPPTTSSSSSSSSSSLTPQNNNNNNNNNNPSSPPHNPLSWCSNFGTLNLSLNQTLPSASIPPTSPLYTPVSHISPPNVLTITTSSQLSLLLPSLLSSPHSTFAMDTEVMSLDLKNRGPVGNGLVTCLTIYAGPEFDTGMAPKGSSIFIDNLDSSCNLLLEMSDFLESPKYNKIWHNYGFDRHVMYNVGINLKGFKGDTMHMARLEDSSRGKFGGGGGGYSLEALTDDIVGRRKRPMKEIFGKGKLKADGTEGAIIEMPSIEEMQRREETREAWISYAAFDAEGTWRLYMELKRRLEKKEWKGGKSLMDFYNMYMVDFGLCLTDMERRGVRVDTDYLHNIEIKAKEDQKRHTKIFKEWARKMMGVDGLAINPSSSQQLQTFLFGGSTNQKTGEPVERVREFKVPRDELSEEALEAYRLRDLSENDSVEIAETDELDKMSAVQLKQVLKENKLKMSGKKDELKERLRGHFLKGGKIDSYEVMTVQELKDSLTARGLPTTGNKPALIKRLKEDSAFALELMQASEGSVDGYKTVGEALEAAAKRGGGSSELAKILAEVKGKSLASKYVDVSISSIFMTPNKFTAGGAPSVTADVLRGLAGTDPSNGEYGSAYKFFGGGEVGHEACIALYSLTQIGSIETMINNFVMPLQNLADDQSRVHCSLNMNTETGRLSARKPNLQNQPALEKDQYQIRKAFQASPGNKLIVADYGQLELRLLASMTDCTSMIDAFEQGGDFHSRTAMGMFPYIKERVERGEVLFEFDYSGGKTPDKPMLKDEYASERRKAKTLNFSIAYGKTAHGLSKDWGVSVPEAEAMLQAWYSDRPEVEKWQRLTKKTARTKGITRTLMGRYRELPEALSGDRKLIGHAERASINTPIQGGAADVAMVAMIKINKSPILKKLGWILLLQVHDEVMLEGPEETAEEAFKEVIKLMENPWDEGLEKTKVPLLVDGSYADNWYEAK</sequence>
<dbReference type="InterPro" id="IPR036361">
    <property type="entry name" value="SAP_dom_sf"/>
</dbReference>
<dbReference type="OrthoDB" id="275278at2759"/>
<dbReference type="PRINTS" id="PR00868">
    <property type="entry name" value="DNAPOLI"/>
</dbReference>
<dbReference type="SUPFAM" id="SSF53098">
    <property type="entry name" value="Ribonuclease H-like"/>
    <property type="match status" value="1"/>
</dbReference>
<evidence type="ECO:0000313" key="4">
    <source>
        <dbReference type="EMBL" id="GMH71921.1"/>
    </source>
</evidence>
<dbReference type="Pfam" id="PF01612">
    <property type="entry name" value="DNA_pol_A_exo1"/>
    <property type="match status" value="1"/>
</dbReference>
<gene>
    <name evidence="4" type="ORF">TrST_g1494</name>
</gene>
<name>A0A9W7AJD7_9STRA</name>
<dbReference type="GO" id="GO:0003887">
    <property type="term" value="F:DNA-directed DNA polymerase activity"/>
    <property type="evidence" value="ECO:0007669"/>
    <property type="project" value="InterPro"/>
</dbReference>
<dbReference type="EMBL" id="BRXY01000152">
    <property type="protein sequence ID" value="GMH71921.1"/>
    <property type="molecule type" value="Genomic_DNA"/>
</dbReference>
<dbReference type="InterPro" id="IPR012337">
    <property type="entry name" value="RNaseH-like_sf"/>
</dbReference>
<dbReference type="InterPro" id="IPR043502">
    <property type="entry name" value="DNA/RNA_pol_sf"/>
</dbReference>
<dbReference type="GO" id="GO:0008408">
    <property type="term" value="F:3'-5' exonuclease activity"/>
    <property type="evidence" value="ECO:0007669"/>
    <property type="project" value="InterPro"/>
</dbReference>
<keyword evidence="5" id="KW-1185">Reference proteome</keyword>
<dbReference type="PANTHER" id="PTHR10133">
    <property type="entry name" value="DNA POLYMERASE I"/>
    <property type="match status" value="1"/>
</dbReference>
<dbReference type="Gene3D" id="1.10.720.30">
    <property type="entry name" value="SAP domain"/>
    <property type="match status" value="2"/>
</dbReference>
<protein>
    <recommendedName>
        <fullName evidence="3">SAP domain-containing protein</fullName>
    </recommendedName>
</protein>
<feature type="domain" description="SAP" evidence="3">
    <location>
        <begin position="510"/>
        <end position="544"/>
    </location>
</feature>
<comment type="caution">
    <text evidence="4">The sequence shown here is derived from an EMBL/GenBank/DDBJ whole genome shotgun (WGS) entry which is preliminary data.</text>
</comment>
<dbReference type="GO" id="GO:0003677">
    <property type="term" value="F:DNA binding"/>
    <property type="evidence" value="ECO:0007669"/>
    <property type="project" value="InterPro"/>
</dbReference>
<dbReference type="InterPro" id="IPR001098">
    <property type="entry name" value="DNA-dir_DNA_pol_A_palm_dom"/>
</dbReference>
<dbReference type="InterPro" id="IPR003034">
    <property type="entry name" value="SAP_dom"/>
</dbReference>
<evidence type="ECO:0000313" key="5">
    <source>
        <dbReference type="Proteomes" id="UP001165085"/>
    </source>
</evidence>
<dbReference type="GO" id="GO:0005737">
    <property type="term" value="C:cytoplasm"/>
    <property type="evidence" value="ECO:0007669"/>
    <property type="project" value="UniProtKB-ARBA"/>
</dbReference>
<dbReference type="Gene3D" id="3.30.70.370">
    <property type="match status" value="1"/>
</dbReference>
<dbReference type="InterPro" id="IPR002298">
    <property type="entry name" value="DNA_polymerase_A"/>
</dbReference>
<organism evidence="4 5">
    <name type="scientific">Triparma strigata</name>
    <dbReference type="NCBI Taxonomy" id="1606541"/>
    <lineage>
        <taxon>Eukaryota</taxon>
        <taxon>Sar</taxon>
        <taxon>Stramenopiles</taxon>
        <taxon>Ochrophyta</taxon>
        <taxon>Bolidophyceae</taxon>
        <taxon>Parmales</taxon>
        <taxon>Triparmaceae</taxon>
        <taxon>Triparma</taxon>
    </lineage>
</organism>
<feature type="compositionally biased region" description="Low complexity" evidence="2">
    <location>
        <begin position="28"/>
        <end position="63"/>
    </location>
</feature>